<keyword evidence="1 2" id="KW-0808">Transferase</keyword>
<feature type="domain" description="Aspartate/ornithine carbamoyltransferase Asp/Orn-binding" evidence="3">
    <location>
        <begin position="1"/>
        <end position="85"/>
    </location>
</feature>
<feature type="non-terminal residue" evidence="4">
    <location>
        <position position="1"/>
    </location>
</feature>
<dbReference type="PRINTS" id="PR00100">
    <property type="entry name" value="AOTCASE"/>
</dbReference>
<dbReference type="InterPro" id="IPR006131">
    <property type="entry name" value="Asp_carbamoyltransf_Asp/Orn-bd"/>
</dbReference>
<proteinExistence type="inferred from homology"/>
<dbReference type="EMBL" id="DSBX01000169">
    <property type="protein sequence ID" value="HDQ99525.1"/>
    <property type="molecule type" value="Genomic_DNA"/>
</dbReference>
<protein>
    <submittedName>
        <fullName evidence="4">Ornithine carbamoyltransferase</fullName>
        <ecNumber evidence="4">2.1.3.3</ecNumber>
    </submittedName>
</protein>
<dbReference type="Gene3D" id="3.40.50.1370">
    <property type="entry name" value="Aspartate/ornithine carbamoyltransferase"/>
    <property type="match status" value="1"/>
</dbReference>
<dbReference type="Pfam" id="PF00185">
    <property type="entry name" value="OTCace"/>
    <property type="match status" value="1"/>
</dbReference>
<evidence type="ECO:0000313" key="4">
    <source>
        <dbReference type="EMBL" id="HDQ99525.1"/>
    </source>
</evidence>
<comment type="caution">
    <text evidence="4">The sequence shown here is derived from an EMBL/GenBank/DDBJ whole genome shotgun (WGS) entry which is preliminary data.</text>
</comment>
<dbReference type="GO" id="GO:0019240">
    <property type="term" value="P:citrulline biosynthetic process"/>
    <property type="evidence" value="ECO:0007669"/>
    <property type="project" value="TreeGrafter"/>
</dbReference>
<name>A0A7V0T5G6_UNCW3</name>
<dbReference type="AlphaFoldDB" id="A0A7V0T5G6"/>
<gene>
    <name evidence="4" type="ORF">ENN51_04480</name>
</gene>
<evidence type="ECO:0000256" key="2">
    <source>
        <dbReference type="RuleBase" id="RU003634"/>
    </source>
</evidence>
<dbReference type="GO" id="GO:0042450">
    <property type="term" value="P:L-arginine biosynthetic process via ornithine"/>
    <property type="evidence" value="ECO:0007669"/>
    <property type="project" value="TreeGrafter"/>
</dbReference>
<dbReference type="InterPro" id="IPR002292">
    <property type="entry name" value="Orn/put_carbamltrans"/>
</dbReference>
<evidence type="ECO:0000259" key="3">
    <source>
        <dbReference type="Pfam" id="PF00185"/>
    </source>
</evidence>
<comment type="similarity">
    <text evidence="2">Belongs to the aspartate/ornithine carbamoyltransferase superfamily.</text>
</comment>
<dbReference type="PANTHER" id="PTHR45753">
    <property type="entry name" value="ORNITHINE CARBAMOYLTRANSFERASE, MITOCHONDRIAL"/>
    <property type="match status" value="1"/>
</dbReference>
<dbReference type="GO" id="GO:0004585">
    <property type="term" value="F:ornithine carbamoyltransferase activity"/>
    <property type="evidence" value="ECO:0007669"/>
    <property type="project" value="UniProtKB-EC"/>
</dbReference>
<accession>A0A7V0T5G6</accession>
<sequence>ADYVYTDVWASMGQEGEAAQRAKIFRPFQLNAELLAKAKPEAKVLHCLPAHRGDEITAEVLDGPQSIVLDQAENRLHAQRALLARLLARRG</sequence>
<dbReference type="Proteomes" id="UP000885672">
    <property type="component" value="Unassembled WGS sequence"/>
</dbReference>
<dbReference type="GO" id="GO:0016597">
    <property type="term" value="F:amino acid binding"/>
    <property type="evidence" value="ECO:0007669"/>
    <property type="project" value="InterPro"/>
</dbReference>
<evidence type="ECO:0000256" key="1">
    <source>
        <dbReference type="ARBA" id="ARBA00022679"/>
    </source>
</evidence>
<dbReference type="PRINTS" id="PR00102">
    <property type="entry name" value="OTCASE"/>
</dbReference>
<dbReference type="EC" id="2.1.3.3" evidence="4"/>
<dbReference type="PANTHER" id="PTHR45753:SF3">
    <property type="entry name" value="ORNITHINE TRANSCARBAMYLASE, MITOCHONDRIAL"/>
    <property type="match status" value="1"/>
</dbReference>
<dbReference type="InterPro" id="IPR006130">
    <property type="entry name" value="Asp/Orn_carbamoylTrfase"/>
</dbReference>
<dbReference type="SUPFAM" id="SSF53671">
    <property type="entry name" value="Aspartate/ornithine carbamoyltransferase"/>
    <property type="match status" value="1"/>
</dbReference>
<organism evidence="4">
    <name type="scientific">candidate division WOR-3 bacterium</name>
    <dbReference type="NCBI Taxonomy" id="2052148"/>
    <lineage>
        <taxon>Bacteria</taxon>
        <taxon>Bacteria division WOR-3</taxon>
    </lineage>
</organism>
<dbReference type="InterPro" id="IPR036901">
    <property type="entry name" value="Asp/Orn_carbamoylTrfase_sf"/>
</dbReference>
<reference evidence="4" key="1">
    <citation type="journal article" date="2020" name="mSystems">
        <title>Genome- and Community-Level Interaction Insights into Carbon Utilization and Element Cycling Functions of Hydrothermarchaeota in Hydrothermal Sediment.</title>
        <authorList>
            <person name="Zhou Z."/>
            <person name="Liu Y."/>
            <person name="Xu W."/>
            <person name="Pan J."/>
            <person name="Luo Z.H."/>
            <person name="Li M."/>
        </authorList>
    </citation>
    <scope>NUCLEOTIDE SEQUENCE [LARGE SCALE GENOMIC DNA]</scope>
    <source>
        <strain evidence="4">SpSt-1182</strain>
    </source>
</reference>